<dbReference type="KEGG" id="sgm:GCM10017557_19330"/>
<keyword evidence="1" id="KW-0812">Transmembrane</keyword>
<accession>A0A7G1NZM2</accession>
<reference evidence="2 3" key="1">
    <citation type="journal article" date="2014" name="Int. J. Syst. Evol. Microbiol.">
        <title>Complete genome sequence of Corynebacterium casei LMG S-19264T (=DSM 44701T), isolated from a smear-ripened cheese.</title>
        <authorList>
            <consortium name="US DOE Joint Genome Institute (JGI-PGF)"/>
            <person name="Walter F."/>
            <person name="Albersmeier A."/>
            <person name="Kalinowski J."/>
            <person name="Ruckert C."/>
        </authorList>
    </citation>
    <scope>NUCLEOTIDE SEQUENCE [LARGE SCALE GENOMIC DNA]</scope>
    <source>
        <strain evidence="2 3">JCM 4677</strain>
    </source>
</reference>
<keyword evidence="3" id="KW-1185">Reference proteome</keyword>
<dbReference type="RefSeq" id="WP_190849968.1">
    <property type="nucleotide sequence ID" value="NZ_AP023440.1"/>
</dbReference>
<keyword evidence="1" id="KW-1133">Transmembrane helix</keyword>
<proteinExistence type="predicted"/>
<evidence type="ECO:0000256" key="1">
    <source>
        <dbReference type="SAM" id="Phobius"/>
    </source>
</evidence>
<name>A0A7G1NZM2_9ACTN</name>
<evidence type="ECO:0000313" key="2">
    <source>
        <dbReference type="EMBL" id="BCL27074.1"/>
    </source>
</evidence>
<dbReference type="AlphaFoldDB" id="A0A7G1NZM2"/>
<evidence type="ECO:0000313" key="3">
    <source>
        <dbReference type="Proteomes" id="UP000516444"/>
    </source>
</evidence>
<sequence>MERTDVIIVLIAVVTLVVMAKPLQSTPFWLVLVLAAVSYPLDRKLLSALESATGPGSTWASSVFTVNTGLAFAVLGSLVIRGVKSFRGTRAERRDRGLEIDV</sequence>
<feature type="transmembrane region" description="Helical" evidence="1">
    <location>
        <begin position="59"/>
        <end position="80"/>
    </location>
</feature>
<dbReference type="EMBL" id="AP023440">
    <property type="protein sequence ID" value="BCL27074.1"/>
    <property type="molecule type" value="Genomic_DNA"/>
</dbReference>
<protein>
    <submittedName>
        <fullName evidence="2">Uncharacterized protein</fullName>
    </submittedName>
</protein>
<organism evidence="2 3">
    <name type="scientific">Streptomyces aurantiacus</name>
    <dbReference type="NCBI Taxonomy" id="47760"/>
    <lineage>
        <taxon>Bacteria</taxon>
        <taxon>Bacillati</taxon>
        <taxon>Actinomycetota</taxon>
        <taxon>Actinomycetes</taxon>
        <taxon>Kitasatosporales</taxon>
        <taxon>Streptomycetaceae</taxon>
        <taxon>Streptomyces</taxon>
        <taxon>Streptomyces aurantiacus group</taxon>
    </lineage>
</organism>
<gene>
    <name evidence="2" type="ORF">GCM10017557_19330</name>
</gene>
<keyword evidence="1" id="KW-0472">Membrane</keyword>
<dbReference type="Proteomes" id="UP000516444">
    <property type="component" value="Chromosome"/>
</dbReference>